<comment type="caution">
    <text evidence="1">The sequence shown here is derived from an EMBL/GenBank/DDBJ whole genome shotgun (WGS) entry which is preliminary data.</text>
</comment>
<reference evidence="1" key="1">
    <citation type="journal article" date="2018" name="Genome Biol.">
        <title>SKESA: strategic k-mer extension for scrupulous assemblies.</title>
        <authorList>
            <person name="Souvorov A."/>
            <person name="Agarwala R."/>
            <person name="Lipman D.J."/>
        </authorList>
    </citation>
    <scope>NUCLEOTIDE SEQUENCE</scope>
    <source>
        <strain evidence="1">MA.CK_94/00001630</strain>
    </source>
</reference>
<name>A0A759YJC9_SALER</name>
<gene>
    <name evidence="1" type="ORF">G8W61_003652</name>
</gene>
<proteinExistence type="predicted"/>
<organism evidence="1">
    <name type="scientific">Salmonella enterica</name>
    <name type="common">Salmonella choleraesuis</name>
    <dbReference type="NCBI Taxonomy" id="28901"/>
    <lineage>
        <taxon>Bacteria</taxon>
        <taxon>Pseudomonadati</taxon>
        <taxon>Pseudomonadota</taxon>
        <taxon>Gammaproteobacteria</taxon>
        <taxon>Enterobacterales</taxon>
        <taxon>Enterobacteriaceae</taxon>
        <taxon>Salmonella</taxon>
    </lineage>
</organism>
<evidence type="ECO:0000313" key="1">
    <source>
        <dbReference type="EMBL" id="HAG2283322.1"/>
    </source>
</evidence>
<dbReference type="AlphaFoldDB" id="A0A759YJC9"/>
<dbReference type="EMBL" id="DAAXRP010000013">
    <property type="protein sequence ID" value="HAG2283322.1"/>
    <property type="molecule type" value="Genomic_DNA"/>
</dbReference>
<reference evidence="1" key="2">
    <citation type="submission" date="2020-02" db="EMBL/GenBank/DDBJ databases">
        <authorList>
            <consortium name="NCBI Pathogen Detection Project"/>
        </authorList>
    </citation>
    <scope>NUCLEOTIDE SEQUENCE</scope>
    <source>
        <strain evidence="1">MA.CK_94/00001630</strain>
    </source>
</reference>
<accession>A0A759YJC9</accession>
<protein>
    <submittedName>
        <fullName evidence="1">Uncharacterized protein</fullName>
    </submittedName>
</protein>
<sequence length="92" mass="10530">MNKDELAKETERAFYPNLDKPSDEFHSIQNEHPEIYQSEIVSSALDNYGKKLKEVSFESFLSVLIGMREVERAHEALNNAAKYVLSQIARAV</sequence>